<feature type="compositionally biased region" description="Polar residues" evidence="1">
    <location>
        <begin position="84"/>
        <end position="94"/>
    </location>
</feature>
<gene>
    <name evidence="3" type="ORF">CUMW_175620</name>
</gene>
<dbReference type="SUPFAM" id="SSF117281">
    <property type="entry name" value="Kelch motif"/>
    <property type="match status" value="1"/>
</dbReference>
<dbReference type="EMBL" id="BDQV01000149">
    <property type="protein sequence ID" value="GAY56925.1"/>
    <property type="molecule type" value="Genomic_DNA"/>
</dbReference>
<dbReference type="Gene3D" id="1.20.1280.50">
    <property type="match status" value="1"/>
</dbReference>
<sequence>MGKAEKKQQQQEVQNLIPGLPDEIAMECLIRVPYKFHNDLKSVCQRWLNLISSHSFYRERIRSGKAEHLVCQVQPLPLSPPNPKDSSSATTHLVSDSAAKITSTKKDQQQDDDDHELHQQRQEVHRTPLQYGLTIFNASNGTWERIRPHVGRIPMFCQCVAVPASRKLLLIGGWDPITLEPVPNVYVLDMVNNSSRWRRVKPMSVARSFFACAVVGASTVCVAGGHDGQKNALKSAEVYDVEADEWRMLPEMDEERDECQGVCLEGDRFFVVSGYGTESQGRFKPDAECYDSKTGSWSKFDHVWPFPSLSPRGSTATITSNRLQQHQWLWFLGKEQQQNGEVVEGKIVSSIVPLPKSVTEGSSSPCVSVTTLHNSQQQQKVFVMTGNGGRGCSSSSSSAAALSSFICNECEGEGAFIMERDMSNGNIKWDHVHLPVGFSGFPCSASFLLI</sequence>
<dbReference type="GO" id="GO:2000762">
    <property type="term" value="P:regulation of phenylpropanoid metabolic process"/>
    <property type="evidence" value="ECO:0007669"/>
    <property type="project" value="InterPro"/>
</dbReference>
<dbReference type="SMART" id="SM00256">
    <property type="entry name" value="FBOX"/>
    <property type="match status" value="1"/>
</dbReference>
<dbReference type="Gene3D" id="2.120.10.80">
    <property type="entry name" value="Kelch-type beta propeller"/>
    <property type="match status" value="1"/>
</dbReference>
<dbReference type="SMART" id="SM00612">
    <property type="entry name" value="Kelch"/>
    <property type="match status" value="2"/>
</dbReference>
<dbReference type="AlphaFoldDB" id="A0A2H5PXX3"/>
<evidence type="ECO:0000259" key="2">
    <source>
        <dbReference type="SMART" id="SM00256"/>
    </source>
</evidence>
<dbReference type="InterPro" id="IPR015915">
    <property type="entry name" value="Kelch-typ_b-propeller"/>
</dbReference>
<dbReference type="CDD" id="cd22152">
    <property type="entry name" value="F-box_AtAFR-like"/>
    <property type="match status" value="1"/>
</dbReference>
<dbReference type="InterPro" id="IPR001810">
    <property type="entry name" value="F-box_dom"/>
</dbReference>
<dbReference type="Pfam" id="PF00646">
    <property type="entry name" value="F-box"/>
    <property type="match status" value="1"/>
</dbReference>
<dbReference type="InterPro" id="IPR006652">
    <property type="entry name" value="Kelch_1"/>
</dbReference>
<dbReference type="Proteomes" id="UP000236630">
    <property type="component" value="Unassembled WGS sequence"/>
</dbReference>
<name>A0A2H5PXX3_CITUN</name>
<dbReference type="SUPFAM" id="SSF81383">
    <property type="entry name" value="F-box domain"/>
    <property type="match status" value="1"/>
</dbReference>
<dbReference type="STRING" id="55188.A0A2H5PXX3"/>
<dbReference type="Pfam" id="PF01344">
    <property type="entry name" value="Kelch_1"/>
    <property type="match status" value="1"/>
</dbReference>
<proteinExistence type="predicted"/>
<accession>A0A2H5PXX3</accession>
<dbReference type="GO" id="GO:0080037">
    <property type="term" value="P:negative regulation of cytokinin-activated signaling pathway"/>
    <property type="evidence" value="ECO:0007669"/>
    <property type="project" value="InterPro"/>
</dbReference>
<feature type="region of interest" description="Disordered" evidence="1">
    <location>
        <begin position="74"/>
        <end position="123"/>
    </location>
</feature>
<dbReference type="PANTHER" id="PTHR46407">
    <property type="entry name" value="OS02G0208700 PROTEIN"/>
    <property type="match status" value="1"/>
</dbReference>
<evidence type="ECO:0000313" key="3">
    <source>
        <dbReference type="EMBL" id="GAY56925.1"/>
    </source>
</evidence>
<comment type="caution">
    <text evidence="3">The sequence shown here is derived from an EMBL/GenBank/DDBJ whole genome shotgun (WGS) entry which is preliminary data.</text>
</comment>
<dbReference type="InterPro" id="IPR044595">
    <property type="entry name" value="KMD1-4"/>
</dbReference>
<reference evidence="3 4" key="1">
    <citation type="journal article" date="2017" name="Front. Genet.">
        <title>Draft sequencing of the heterozygous diploid genome of Satsuma (Citrus unshiu Marc.) using a hybrid assembly approach.</title>
        <authorList>
            <person name="Shimizu T."/>
            <person name="Tanizawa Y."/>
            <person name="Mochizuki T."/>
            <person name="Nagasaki H."/>
            <person name="Yoshioka T."/>
            <person name="Toyoda A."/>
            <person name="Fujiyama A."/>
            <person name="Kaminuma E."/>
            <person name="Nakamura Y."/>
        </authorList>
    </citation>
    <scope>NUCLEOTIDE SEQUENCE [LARGE SCALE GENOMIC DNA]</scope>
    <source>
        <strain evidence="4">cv. Miyagawa wase</strain>
    </source>
</reference>
<organism evidence="3 4">
    <name type="scientific">Citrus unshiu</name>
    <name type="common">Satsuma mandarin</name>
    <name type="synonym">Citrus nobilis var. unshiu</name>
    <dbReference type="NCBI Taxonomy" id="55188"/>
    <lineage>
        <taxon>Eukaryota</taxon>
        <taxon>Viridiplantae</taxon>
        <taxon>Streptophyta</taxon>
        <taxon>Embryophyta</taxon>
        <taxon>Tracheophyta</taxon>
        <taxon>Spermatophyta</taxon>
        <taxon>Magnoliopsida</taxon>
        <taxon>eudicotyledons</taxon>
        <taxon>Gunneridae</taxon>
        <taxon>Pentapetalae</taxon>
        <taxon>rosids</taxon>
        <taxon>malvids</taxon>
        <taxon>Sapindales</taxon>
        <taxon>Rutaceae</taxon>
        <taxon>Aurantioideae</taxon>
        <taxon>Citrus</taxon>
    </lineage>
</organism>
<dbReference type="GO" id="GO:0005829">
    <property type="term" value="C:cytosol"/>
    <property type="evidence" value="ECO:0007669"/>
    <property type="project" value="TreeGrafter"/>
</dbReference>
<evidence type="ECO:0000256" key="1">
    <source>
        <dbReference type="SAM" id="MobiDB-lite"/>
    </source>
</evidence>
<evidence type="ECO:0000313" key="4">
    <source>
        <dbReference type="Proteomes" id="UP000236630"/>
    </source>
</evidence>
<feature type="compositionally biased region" description="Basic and acidic residues" evidence="1">
    <location>
        <begin position="104"/>
        <end position="123"/>
    </location>
</feature>
<feature type="domain" description="F-box" evidence="2">
    <location>
        <begin position="20"/>
        <end position="60"/>
    </location>
</feature>
<dbReference type="PANTHER" id="PTHR46407:SF21">
    <property type="entry name" value="F-BOX_KELCH-REPEAT PROTEIN SKIP20"/>
    <property type="match status" value="1"/>
</dbReference>
<dbReference type="InterPro" id="IPR036047">
    <property type="entry name" value="F-box-like_dom_sf"/>
</dbReference>
<keyword evidence="4" id="KW-1185">Reference proteome</keyword>
<protein>
    <recommendedName>
        <fullName evidence="2">F-box domain-containing protein</fullName>
    </recommendedName>
</protein>